<accession>A0AAW0FL99</accession>
<dbReference type="Proteomes" id="UP001385951">
    <property type="component" value="Unassembled WGS sequence"/>
</dbReference>
<name>A0AAW0FL99_9APHY</name>
<keyword evidence="2" id="KW-1185">Reference proteome</keyword>
<organism evidence="1 2">
    <name type="scientific">Cerrena zonata</name>
    <dbReference type="NCBI Taxonomy" id="2478898"/>
    <lineage>
        <taxon>Eukaryota</taxon>
        <taxon>Fungi</taxon>
        <taxon>Dikarya</taxon>
        <taxon>Basidiomycota</taxon>
        <taxon>Agaricomycotina</taxon>
        <taxon>Agaricomycetes</taxon>
        <taxon>Polyporales</taxon>
        <taxon>Cerrenaceae</taxon>
        <taxon>Cerrena</taxon>
    </lineage>
</organism>
<dbReference type="EMBL" id="JASBNA010000077">
    <property type="protein sequence ID" value="KAK7678106.1"/>
    <property type="molecule type" value="Genomic_DNA"/>
</dbReference>
<evidence type="ECO:0000313" key="1">
    <source>
        <dbReference type="EMBL" id="KAK7678106.1"/>
    </source>
</evidence>
<evidence type="ECO:0000313" key="2">
    <source>
        <dbReference type="Proteomes" id="UP001385951"/>
    </source>
</evidence>
<proteinExistence type="predicted"/>
<sequence length="140" mass="16084">MRSDQINTALPERTPKYMSAQLSKMVSVEWKPLTLEQKKVVTAEAKPNVEKRCKSRLLGSHSVPIASFQDFHKTMESITKQLLQLKQRTGVEVALFACRSSSDAYERPFHYSTALDHSPNFGLHKSKVKFYKKSLTKYDF</sequence>
<dbReference type="AlphaFoldDB" id="A0AAW0FL99"/>
<gene>
    <name evidence="1" type="ORF">QCA50_018899</name>
</gene>
<comment type="caution">
    <text evidence="1">The sequence shown here is derived from an EMBL/GenBank/DDBJ whole genome shotgun (WGS) entry which is preliminary data.</text>
</comment>
<protein>
    <recommendedName>
        <fullName evidence="3">HMG box domain-containing protein</fullName>
    </recommendedName>
</protein>
<reference evidence="1 2" key="1">
    <citation type="submission" date="2022-09" db="EMBL/GenBank/DDBJ databases">
        <authorList>
            <person name="Palmer J.M."/>
        </authorList>
    </citation>
    <scope>NUCLEOTIDE SEQUENCE [LARGE SCALE GENOMIC DNA]</scope>
    <source>
        <strain evidence="1 2">DSM 7382</strain>
    </source>
</reference>
<evidence type="ECO:0008006" key="3">
    <source>
        <dbReference type="Google" id="ProtNLM"/>
    </source>
</evidence>